<feature type="region of interest" description="Disordered" evidence="1">
    <location>
        <begin position="22"/>
        <end position="47"/>
    </location>
</feature>
<name>A0A9Q3FEL4_9BASI</name>
<organism evidence="2 3">
    <name type="scientific">Austropuccinia psidii MF-1</name>
    <dbReference type="NCBI Taxonomy" id="1389203"/>
    <lineage>
        <taxon>Eukaryota</taxon>
        <taxon>Fungi</taxon>
        <taxon>Dikarya</taxon>
        <taxon>Basidiomycota</taxon>
        <taxon>Pucciniomycotina</taxon>
        <taxon>Pucciniomycetes</taxon>
        <taxon>Pucciniales</taxon>
        <taxon>Sphaerophragmiaceae</taxon>
        <taxon>Austropuccinia</taxon>
    </lineage>
</organism>
<reference evidence="2" key="1">
    <citation type="submission" date="2021-03" db="EMBL/GenBank/DDBJ databases">
        <title>Draft genome sequence of rust myrtle Austropuccinia psidii MF-1, a brazilian biotype.</title>
        <authorList>
            <person name="Quecine M.C."/>
            <person name="Pachon D.M.R."/>
            <person name="Bonatelli M.L."/>
            <person name="Correr F.H."/>
            <person name="Franceschini L.M."/>
            <person name="Leite T.F."/>
            <person name="Margarido G.R.A."/>
            <person name="Almeida C.A."/>
            <person name="Ferrarezi J.A."/>
            <person name="Labate C.A."/>
        </authorList>
    </citation>
    <scope>NUCLEOTIDE SEQUENCE</scope>
    <source>
        <strain evidence="2">MF-1</strain>
    </source>
</reference>
<evidence type="ECO:0000313" key="3">
    <source>
        <dbReference type="Proteomes" id="UP000765509"/>
    </source>
</evidence>
<comment type="caution">
    <text evidence="2">The sequence shown here is derived from an EMBL/GenBank/DDBJ whole genome shotgun (WGS) entry which is preliminary data.</text>
</comment>
<protein>
    <submittedName>
        <fullName evidence="2">Uncharacterized protein</fullName>
    </submittedName>
</protein>
<dbReference type="AlphaFoldDB" id="A0A9Q3FEL4"/>
<feature type="non-terminal residue" evidence="2">
    <location>
        <position position="62"/>
    </location>
</feature>
<sequence length="62" mass="7320">MPATVKKEKKKIYPFEQVKGEEIKAEESESDSMGNAIRENLDYDQDPIEEILEEYQRKTQLE</sequence>
<dbReference type="EMBL" id="AVOT02043211">
    <property type="protein sequence ID" value="MBW0538623.1"/>
    <property type="molecule type" value="Genomic_DNA"/>
</dbReference>
<keyword evidence="3" id="KW-1185">Reference proteome</keyword>
<gene>
    <name evidence="2" type="ORF">O181_078338</name>
</gene>
<evidence type="ECO:0000313" key="2">
    <source>
        <dbReference type="EMBL" id="MBW0538623.1"/>
    </source>
</evidence>
<evidence type="ECO:0000256" key="1">
    <source>
        <dbReference type="SAM" id="MobiDB-lite"/>
    </source>
</evidence>
<accession>A0A9Q3FEL4</accession>
<proteinExistence type="predicted"/>
<dbReference type="Proteomes" id="UP000765509">
    <property type="component" value="Unassembled WGS sequence"/>
</dbReference>